<dbReference type="CDD" id="cd03444">
    <property type="entry name" value="Thioesterase_II_repeat1"/>
    <property type="match status" value="1"/>
</dbReference>
<evidence type="ECO:0000256" key="1">
    <source>
        <dbReference type="ARBA" id="ARBA00006538"/>
    </source>
</evidence>
<sequence length="285" mass="32242">MSQVLTDLLELLSLEKIEHGIYRGQSQDLGFKALFGGQVMGQALSAAQNTVEADRMVHSLHSYFLLPGDAQKPVIYDVETIRDGRTVSTRRVKAIQNGKAIFYMTASFQPFSEGFDHQDKMPEVDGPNGIASFQDFIAENQAFFPDPIKAKFLAEKPIEIRPVQVYDWVKPQKMAPACDMWIKTTGALPDDLRTHMYMLAYTSDYHFLPTSLYPHSASHWHGNIQIATIDHAMWFHRPFRFDDWLLYSMESPSASNGRGLVRGKIFNQQGELVASTVQEGVIRPV</sequence>
<proteinExistence type="inferred from homology"/>
<dbReference type="Proteomes" id="UP001157134">
    <property type="component" value="Unassembled WGS sequence"/>
</dbReference>
<dbReference type="Pfam" id="PF13622">
    <property type="entry name" value="4HBT_3"/>
    <property type="match status" value="1"/>
</dbReference>
<keyword evidence="2" id="KW-0378">Hydrolase</keyword>
<feature type="domain" description="Acyl-CoA thioesterase 2 C-terminal" evidence="3">
    <location>
        <begin position="149"/>
        <end position="281"/>
    </location>
</feature>
<dbReference type="InterPro" id="IPR049449">
    <property type="entry name" value="TesB_ACOT8-like_N"/>
</dbReference>
<evidence type="ECO:0000256" key="2">
    <source>
        <dbReference type="ARBA" id="ARBA00022801"/>
    </source>
</evidence>
<dbReference type="RefSeq" id="WP_284298953.1">
    <property type="nucleotide sequence ID" value="NZ_BSSV01000005.1"/>
</dbReference>
<comment type="similarity">
    <text evidence="1">Belongs to the C/M/P thioester hydrolase family.</text>
</comment>
<dbReference type="EMBL" id="BSSV01000005">
    <property type="protein sequence ID" value="GLX86189.1"/>
    <property type="molecule type" value="Genomic_DNA"/>
</dbReference>
<reference evidence="5 6" key="1">
    <citation type="submission" date="2023-03" db="EMBL/GenBank/DDBJ databases">
        <title>Thalassotalea loyana LMG 22536T draft genome sequence.</title>
        <authorList>
            <person name="Sawabe T."/>
        </authorList>
    </citation>
    <scope>NUCLEOTIDE SEQUENCE [LARGE SCALE GENOMIC DNA]</scope>
    <source>
        <strain evidence="5 6">LMG 22536</strain>
    </source>
</reference>
<name>A0ABQ6HDZ2_9GAMM</name>
<dbReference type="CDD" id="cd03445">
    <property type="entry name" value="Thioesterase_II_repeat2"/>
    <property type="match status" value="1"/>
</dbReference>
<protein>
    <submittedName>
        <fullName evidence="5">Acyl-CoA thioesterase II</fullName>
    </submittedName>
</protein>
<evidence type="ECO:0000259" key="3">
    <source>
        <dbReference type="Pfam" id="PF02551"/>
    </source>
</evidence>
<dbReference type="Pfam" id="PF02551">
    <property type="entry name" value="Acyl_CoA_thio"/>
    <property type="match status" value="1"/>
</dbReference>
<dbReference type="InterPro" id="IPR025652">
    <property type="entry name" value="TesB_C"/>
</dbReference>
<dbReference type="Gene3D" id="2.40.160.210">
    <property type="entry name" value="Acyl-CoA thioesterase, double hotdog domain"/>
    <property type="match status" value="1"/>
</dbReference>
<accession>A0ABQ6HDZ2</accession>
<evidence type="ECO:0000259" key="4">
    <source>
        <dbReference type="Pfam" id="PF13622"/>
    </source>
</evidence>
<evidence type="ECO:0000313" key="5">
    <source>
        <dbReference type="EMBL" id="GLX86189.1"/>
    </source>
</evidence>
<dbReference type="InterPro" id="IPR042171">
    <property type="entry name" value="Acyl-CoA_hotdog"/>
</dbReference>
<evidence type="ECO:0000313" key="6">
    <source>
        <dbReference type="Proteomes" id="UP001157134"/>
    </source>
</evidence>
<comment type="caution">
    <text evidence="5">The sequence shown here is derived from an EMBL/GenBank/DDBJ whole genome shotgun (WGS) entry which is preliminary data.</text>
</comment>
<gene>
    <name evidence="5" type="primary">tesB</name>
    <name evidence="5" type="ORF">tloyanaT_24420</name>
</gene>
<dbReference type="PANTHER" id="PTHR11066">
    <property type="entry name" value="ACYL-COA THIOESTERASE"/>
    <property type="match status" value="1"/>
</dbReference>
<dbReference type="SUPFAM" id="SSF54637">
    <property type="entry name" value="Thioesterase/thiol ester dehydrase-isomerase"/>
    <property type="match status" value="2"/>
</dbReference>
<keyword evidence="6" id="KW-1185">Reference proteome</keyword>
<dbReference type="InterPro" id="IPR029069">
    <property type="entry name" value="HotDog_dom_sf"/>
</dbReference>
<dbReference type="NCBIfam" id="TIGR00189">
    <property type="entry name" value="tesB"/>
    <property type="match status" value="1"/>
</dbReference>
<feature type="domain" description="Acyl-CoA thioesterase-like N-terminal HotDog" evidence="4">
    <location>
        <begin position="33"/>
        <end position="109"/>
    </location>
</feature>
<dbReference type="InterPro" id="IPR003703">
    <property type="entry name" value="Acyl_CoA_thio"/>
</dbReference>
<dbReference type="PANTHER" id="PTHR11066:SF34">
    <property type="entry name" value="ACYL-COENZYME A THIOESTERASE 8"/>
    <property type="match status" value="1"/>
</dbReference>
<organism evidence="5 6">
    <name type="scientific">Thalassotalea loyana</name>
    <dbReference type="NCBI Taxonomy" id="280483"/>
    <lineage>
        <taxon>Bacteria</taxon>
        <taxon>Pseudomonadati</taxon>
        <taxon>Pseudomonadota</taxon>
        <taxon>Gammaproteobacteria</taxon>
        <taxon>Alteromonadales</taxon>
        <taxon>Colwelliaceae</taxon>
        <taxon>Thalassotalea</taxon>
    </lineage>
</organism>